<dbReference type="SUPFAM" id="SSF54373">
    <property type="entry name" value="FAD-linked reductases, C-terminal domain"/>
    <property type="match status" value="1"/>
</dbReference>
<dbReference type="VEuPathDB" id="FungiDB:SPPG_02414"/>
<dbReference type="GeneID" id="27686000"/>
<dbReference type="Gene3D" id="3.90.660.10">
    <property type="match status" value="1"/>
</dbReference>
<dbReference type="RefSeq" id="XP_016611409.1">
    <property type="nucleotide sequence ID" value="XM_016750703.1"/>
</dbReference>
<dbReference type="PANTHER" id="PTHR10742">
    <property type="entry name" value="FLAVIN MONOAMINE OXIDASE"/>
    <property type="match status" value="1"/>
</dbReference>
<protein>
    <recommendedName>
        <fullName evidence="1">Amine oxidase domain-containing protein</fullName>
    </recommendedName>
</protein>
<dbReference type="AlphaFoldDB" id="A0A0L0HR04"/>
<dbReference type="InterPro" id="IPR050281">
    <property type="entry name" value="Flavin_monoamine_oxidase"/>
</dbReference>
<dbReference type="InterPro" id="IPR002937">
    <property type="entry name" value="Amino_oxidase"/>
</dbReference>
<dbReference type="Pfam" id="PF01593">
    <property type="entry name" value="Amino_oxidase"/>
    <property type="match status" value="1"/>
</dbReference>
<dbReference type="PRINTS" id="PR00420">
    <property type="entry name" value="RNGMNOXGNASE"/>
</dbReference>
<dbReference type="GO" id="GO:0016491">
    <property type="term" value="F:oxidoreductase activity"/>
    <property type="evidence" value="ECO:0007669"/>
    <property type="project" value="InterPro"/>
</dbReference>
<dbReference type="STRING" id="645134.A0A0L0HR04"/>
<dbReference type="InterPro" id="IPR036188">
    <property type="entry name" value="FAD/NAD-bd_sf"/>
</dbReference>
<sequence>MLGRYLNNPQTQTLCLRVSFPHIRSLVSIMGDVGIRSNQEVFDVVVVGAGMAGLSAANILHRAGLSVVVLEARDRIGGRIHTCMDLGRPVDLGASWIHGTDGNPLASILPSKRISTSSRSLLFRPDNFQPIPMDDGEALWEKFWALRERMGEAAKRGHGDVSIKEFVDSDPEWKSAVQETPLSQLMLPRMTQLLESIEAAALEKCSIKEFEVDEYPGEQAWLIDGYMPVLEQVAKDILKTDGAVRLNDEVVKIDYSGDCDGGTSSQQPLVNITTASDIVYVARKCLVTIPLGVMQNKHTSLFVPPLPTAKQQSLNKIGFGLLDKICLRFPYRFWPNDVDFIEAFSERLPYPGLTSFIIAKGDEHDDHILVAFASVKAADMIESMADAEVTELVMQVLQKCFSHMGQIVPYPEQVVITRWGKDPFARGSYSHMQTGRTTHEDREELAKPLPDLMSGEKFPRTPTLFFAGEHTVRDHFATVHGALLSGWREAERILKGLRK</sequence>
<name>A0A0L0HR04_SPIPD</name>
<dbReference type="OrthoDB" id="5046242at2759"/>
<gene>
    <name evidence="2" type="ORF">SPPG_02414</name>
</gene>
<dbReference type="Gene3D" id="3.50.50.60">
    <property type="entry name" value="FAD/NAD(P)-binding domain"/>
    <property type="match status" value="1"/>
</dbReference>
<dbReference type="PANTHER" id="PTHR10742:SF410">
    <property type="entry name" value="LYSINE-SPECIFIC HISTONE DEMETHYLASE 2"/>
    <property type="match status" value="1"/>
</dbReference>
<dbReference type="SUPFAM" id="SSF51905">
    <property type="entry name" value="FAD/NAD(P)-binding domain"/>
    <property type="match status" value="1"/>
</dbReference>
<dbReference type="OMA" id="CWDQDEC"/>
<proteinExistence type="predicted"/>
<reference evidence="2 3" key="1">
    <citation type="submission" date="2009-08" db="EMBL/GenBank/DDBJ databases">
        <title>The Genome Sequence of Spizellomyces punctatus strain DAOM BR117.</title>
        <authorList>
            <consortium name="The Broad Institute Genome Sequencing Platform"/>
            <person name="Russ C."/>
            <person name="Cuomo C."/>
            <person name="Shea T."/>
            <person name="Young S.K."/>
            <person name="Zeng Q."/>
            <person name="Koehrsen M."/>
            <person name="Haas B."/>
            <person name="Borodovsky M."/>
            <person name="Guigo R."/>
            <person name="Alvarado L."/>
            <person name="Berlin A."/>
            <person name="Bochicchio J."/>
            <person name="Borenstein D."/>
            <person name="Chapman S."/>
            <person name="Chen Z."/>
            <person name="Engels R."/>
            <person name="Freedman E."/>
            <person name="Gellesch M."/>
            <person name="Goldberg J."/>
            <person name="Griggs A."/>
            <person name="Gujja S."/>
            <person name="Heiman D."/>
            <person name="Hepburn T."/>
            <person name="Howarth C."/>
            <person name="Jen D."/>
            <person name="Larson L."/>
            <person name="Lewis B."/>
            <person name="Mehta T."/>
            <person name="Park D."/>
            <person name="Pearson M."/>
            <person name="Roberts A."/>
            <person name="Saif S."/>
            <person name="Shenoy N."/>
            <person name="Sisk P."/>
            <person name="Stolte C."/>
            <person name="Sykes S."/>
            <person name="Thomson T."/>
            <person name="Walk T."/>
            <person name="White J."/>
            <person name="Yandava C."/>
            <person name="Burger G."/>
            <person name="Gray M.W."/>
            <person name="Holland P.W.H."/>
            <person name="King N."/>
            <person name="Lang F.B.F."/>
            <person name="Roger A.J."/>
            <person name="Ruiz-Trillo I."/>
            <person name="Lander E."/>
            <person name="Nusbaum C."/>
        </authorList>
    </citation>
    <scope>NUCLEOTIDE SEQUENCE [LARGE SCALE GENOMIC DNA]</scope>
    <source>
        <strain evidence="2 3">DAOM BR117</strain>
    </source>
</reference>
<evidence type="ECO:0000259" key="1">
    <source>
        <dbReference type="Pfam" id="PF01593"/>
    </source>
</evidence>
<organism evidence="2 3">
    <name type="scientific">Spizellomyces punctatus (strain DAOM BR117)</name>
    <dbReference type="NCBI Taxonomy" id="645134"/>
    <lineage>
        <taxon>Eukaryota</taxon>
        <taxon>Fungi</taxon>
        <taxon>Fungi incertae sedis</taxon>
        <taxon>Chytridiomycota</taxon>
        <taxon>Chytridiomycota incertae sedis</taxon>
        <taxon>Chytridiomycetes</taxon>
        <taxon>Spizellomycetales</taxon>
        <taxon>Spizellomycetaceae</taxon>
        <taxon>Spizellomyces</taxon>
    </lineage>
</organism>
<evidence type="ECO:0000313" key="3">
    <source>
        <dbReference type="Proteomes" id="UP000053201"/>
    </source>
</evidence>
<dbReference type="Proteomes" id="UP000053201">
    <property type="component" value="Unassembled WGS sequence"/>
</dbReference>
<dbReference type="InParanoid" id="A0A0L0HR04"/>
<accession>A0A0L0HR04</accession>
<keyword evidence="3" id="KW-1185">Reference proteome</keyword>
<dbReference type="eggNOG" id="KOG0029">
    <property type="taxonomic scope" value="Eukaryota"/>
</dbReference>
<dbReference type="EMBL" id="KQ257452">
    <property type="protein sequence ID" value="KND03370.1"/>
    <property type="molecule type" value="Genomic_DNA"/>
</dbReference>
<evidence type="ECO:0000313" key="2">
    <source>
        <dbReference type="EMBL" id="KND03370.1"/>
    </source>
</evidence>
<feature type="domain" description="Amine oxidase" evidence="1">
    <location>
        <begin position="51"/>
        <end position="494"/>
    </location>
</feature>